<dbReference type="VEuPathDB" id="VectorBase:ADAR2_005661"/>
<name>W5JKC4_ANODA</name>
<keyword evidence="6" id="KW-0443">Lipid metabolism</keyword>
<dbReference type="VEuPathDB" id="VectorBase:ADAC003419"/>
<dbReference type="EMBL" id="ADMH02000865">
    <property type="protein sequence ID" value="ETN64827.1"/>
    <property type="molecule type" value="Genomic_DNA"/>
</dbReference>
<dbReference type="HOGENOM" id="CLU_034585_4_1_1"/>
<dbReference type="Proteomes" id="UP000000673">
    <property type="component" value="Unassembled WGS sequence"/>
</dbReference>
<evidence type="ECO:0000313" key="14">
    <source>
        <dbReference type="EnsemblMetazoa" id="ADAC003419-PA"/>
    </source>
</evidence>
<dbReference type="AlphaFoldDB" id="W5JKC4"/>
<dbReference type="GO" id="GO:0004105">
    <property type="term" value="F:choline-phosphate cytidylyltransferase activity"/>
    <property type="evidence" value="ECO:0007669"/>
    <property type="project" value="UniProtKB-EC"/>
</dbReference>
<evidence type="ECO:0000259" key="12">
    <source>
        <dbReference type="Pfam" id="PF01467"/>
    </source>
</evidence>
<comment type="pathway">
    <text evidence="9">Phospholipid metabolism; phosphatidylcholine biosynthesis; phosphatidylcholine from phosphocholine: step 1/2.</text>
</comment>
<feature type="compositionally biased region" description="Polar residues" evidence="11">
    <location>
        <begin position="72"/>
        <end position="86"/>
    </location>
</feature>
<feature type="compositionally biased region" description="Gly residues" evidence="11">
    <location>
        <begin position="661"/>
        <end position="670"/>
    </location>
</feature>
<reference evidence="14" key="4">
    <citation type="submission" date="2015-06" db="UniProtKB">
        <authorList>
            <consortium name="EnsemblMetazoa"/>
        </authorList>
    </citation>
    <scope>IDENTIFICATION</scope>
</reference>
<evidence type="ECO:0000256" key="4">
    <source>
        <dbReference type="ARBA" id="ARBA00022679"/>
    </source>
</evidence>
<feature type="compositionally biased region" description="Acidic residues" evidence="11">
    <location>
        <begin position="589"/>
        <end position="599"/>
    </location>
</feature>
<sequence>MNESQQAPATPARMSRKRPRDSLEATGGGTVSSSTNGNGNGNANSSSGRLTIDETVSITIDPNGELEDRLVTRQSSPRTTPDSMNGSSRRFSSIRIDDDVLEQQQQLLPAAQHHGDQLWPPNSEGAMNGHVNFENETSARPGAVVRLSGTVRQPQEASSNGAGPSTGVAIRRQHEGSGVEHSPPVASETTMMAHRGRTAHAPLATKHEAARLTAGDETDTVDCVRVGSSYYPLLVGSDPSNADFFWPSVRTGVFLLTGVVRPRERVLSQTAPAGGDGSGRSGLAVNSRPWLPTEQLDVNAILLEMNETICKQAPYSTELDAIRERERCDYTQKITYQMARSGTAPRMIRVYADGIYDLFHQGHARQLMQAKNVFPNVYLIVGVCNDELTHSRKGRTVMNDEERYEAVRHCRYVDEIVRDAPWELDDEFIEKHKIDFVAHDEIPYSTDDCNDVYAKIKARGMFVATERTEGVSTSDIVARIVKDYDIYVRRNLARGYTAKELNVSFLSEKKFRFQNKMVELKDKVRKGTDDIISKWEERSTDLIKTFLLMFGKERISMFLSDSKQRLKSALSPPGSPERGSNSSLHDGAGDEDDDEDPESPDSVLDSPPSKRSNVLLRRHGAASMHDEEDEEDDDDDDDDEAYLDSRSRPNSSYNISVLAGAGAGGAGDGSRGSSPALGSDARSRGYSNRHY</sequence>
<dbReference type="NCBIfam" id="TIGR00125">
    <property type="entry name" value="cyt_tran_rel"/>
    <property type="match status" value="1"/>
</dbReference>
<dbReference type="eggNOG" id="KOG2804">
    <property type="taxonomic scope" value="Eukaryota"/>
</dbReference>
<organism evidence="13">
    <name type="scientific">Anopheles darlingi</name>
    <name type="common">Mosquito</name>
    <dbReference type="NCBI Taxonomy" id="43151"/>
    <lineage>
        <taxon>Eukaryota</taxon>
        <taxon>Metazoa</taxon>
        <taxon>Ecdysozoa</taxon>
        <taxon>Arthropoda</taxon>
        <taxon>Hexapoda</taxon>
        <taxon>Insecta</taxon>
        <taxon>Pterygota</taxon>
        <taxon>Neoptera</taxon>
        <taxon>Endopterygota</taxon>
        <taxon>Diptera</taxon>
        <taxon>Nematocera</taxon>
        <taxon>Culicoidea</taxon>
        <taxon>Culicidae</taxon>
        <taxon>Anophelinae</taxon>
        <taxon>Anopheles</taxon>
    </lineage>
</organism>
<feature type="compositionally biased region" description="Low complexity" evidence="11">
    <location>
        <begin position="600"/>
        <end position="609"/>
    </location>
</feature>
<evidence type="ECO:0000256" key="11">
    <source>
        <dbReference type="SAM" id="MobiDB-lite"/>
    </source>
</evidence>
<dbReference type="InterPro" id="IPR045049">
    <property type="entry name" value="Pcy1-like"/>
</dbReference>
<evidence type="ECO:0000256" key="3">
    <source>
        <dbReference type="ARBA" id="ARBA00022516"/>
    </source>
</evidence>
<evidence type="ECO:0000256" key="2">
    <source>
        <dbReference type="ARBA" id="ARBA00010101"/>
    </source>
</evidence>
<dbReference type="EC" id="2.7.7.15" evidence="10"/>
<evidence type="ECO:0000256" key="10">
    <source>
        <dbReference type="ARBA" id="ARBA00026101"/>
    </source>
</evidence>
<keyword evidence="5" id="KW-0548">Nucleotidyltransferase</keyword>
<evidence type="ECO:0000256" key="7">
    <source>
        <dbReference type="ARBA" id="ARBA00023209"/>
    </source>
</evidence>
<dbReference type="FunFam" id="3.40.50.620:FF:000016">
    <property type="entry name" value="Putative choline-phosphate cytidylyltransferase B"/>
    <property type="match status" value="1"/>
</dbReference>
<comment type="similarity">
    <text evidence="2">Belongs to the cytidylyltransferase family.</text>
</comment>
<dbReference type="EnsemblMetazoa" id="ADAC003419-RA">
    <property type="protein sequence ID" value="ADAC003419-PA"/>
    <property type="gene ID" value="ADAC003419"/>
</dbReference>
<keyword evidence="7" id="KW-0594">Phospholipid biosynthesis</keyword>
<dbReference type="GO" id="GO:0031210">
    <property type="term" value="F:phosphatidylcholine binding"/>
    <property type="evidence" value="ECO:0007669"/>
    <property type="project" value="TreeGrafter"/>
</dbReference>
<evidence type="ECO:0000256" key="1">
    <source>
        <dbReference type="ARBA" id="ARBA00005189"/>
    </source>
</evidence>
<keyword evidence="15" id="KW-1185">Reference proteome</keyword>
<evidence type="ECO:0000313" key="13">
    <source>
        <dbReference type="EMBL" id="ETN64827.1"/>
    </source>
</evidence>
<dbReference type="STRING" id="43151.W5JKC4"/>
<proteinExistence type="inferred from homology"/>
<keyword evidence="8" id="KW-1208">Phospholipid metabolism</keyword>
<accession>W5JKC4</accession>
<feature type="region of interest" description="Disordered" evidence="11">
    <location>
        <begin position="1"/>
        <end position="51"/>
    </location>
</feature>
<reference evidence="13" key="2">
    <citation type="submission" date="2010-05" db="EMBL/GenBank/DDBJ databases">
        <authorList>
            <person name="Almeida L.G."/>
            <person name="Nicolas M.F."/>
            <person name="Souza R.C."/>
            <person name="Vasconcelos A.T.R."/>
        </authorList>
    </citation>
    <scope>NUCLEOTIDE SEQUENCE</scope>
</reference>
<dbReference type="Gene3D" id="3.40.50.620">
    <property type="entry name" value="HUPs"/>
    <property type="match status" value="1"/>
</dbReference>
<evidence type="ECO:0000256" key="8">
    <source>
        <dbReference type="ARBA" id="ARBA00023264"/>
    </source>
</evidence>
<feature type="compositionally biased region" description="Low complexity" evidence="11">
    <location>
        <begin position="31"/>
        <end position="48"/>
    </location>
</feature>
<dbReference type="SUPFAM" id="SSF52374">
    <property type="entry name" value="Nucleotidylyl transferase"/>
    <property type="match status" value="1"/>
</dbReference>
<evidence type="ECO:0000313" key="15">
    <source>
        <dbReference type="Proteomes" id="UP000000673"/>
    </source>
</evidence>
<comment type="pathway">
    <text evidence="1">Lipid metabolism.</text>
</comment>
<feature type="compositionally biased region" description="Acidic residues" evidence="11">
    <location>
        <begin position="626"/>
        <end position="642"/>
    </location>
</feature>
<evidence type="ECO:0000256" key="9">
    <source>
        <dbReference type="ARBA" id="ARBA00025706"/>
    </source>
</evidence>
<gene>
    <name evidence="13" type="ORF">AND_003419</name>
</gene>
<protein>
    <recommendedName>
        <fullName evidence="10">choline-phosphate cytidylyltransferase</fullName>
        <ecNumber evidence="10">2.7.7.15</ecNumber>
    </recommendedName>
</protein>
<dbReference type="PANTHER" id="PTHR10739">
    <property type="entry name" value="CYTIDYLYLTRANSFERASE"/>
    <property type="match status" value="1"/>
</dbReference>
<reference evidence="13" key="3">
    <citation type="journal article" date="2013" name="Nucleic Acids Res.">
        <title>The genome of Anopheles darlingi, the main neotropical malaria vector.</title>
        <authorList>
            <person name="Marinotti O."/>
            <person name="Cerqueira G.C."/>
            <person name="de Almeida L.G."/>
            <person name="Ferro M.I."/>
            <person name="Loreto E.L."/>
            <person name="Zaha A."/>
            <person name="Teixeira S.M."/>
            <person name="Wespiser A.R."/>
            <person name="Almeida E Silva A."/>
            <person name="Schlindwein A.D."/>
            <person name="Pacheco A.C."/>
            <person name="Silva A.L."/>
            <person name="Graveley B.R."/>
            <person name="Walenz B.P."/>
            <person name="Lima Bde A."/>
            <person name="Ribeiro C.A."/>
            <person name="Nunes-Silva C.G."/>
            <person name="de Carvalho C.R."/>
            <person name="Soares C.M."/>
            <person name="de Menezes C.B."/>
            <person name="Matiolli C."/>
            <person name="Caffrey D."/>
            <person name="Araujo D.A."/>
            <person name="de Oliveira D.M."/>
            <person name="Golenbock D."/>
            <person name="Grisard E.C."/>
            <person name="Fantinatti-Garboggini F."/>
            <person name="de Carvalho F.M."/>
            <person name="Barcellos F.G."/>
            <person name="Prosdocimi F."/>
            <person name="May G."/>
            <person name="Azevedo Junior G.M."/>
            <person name="Guimaraes G.M."/>
            <person name="Goldman G.H."/>
            <person name="Padilha I.Q."/>
            <person name="Batista Jda S."/>
            <person name="Ferro J.A."/>
            <person name="Ribeiro J.M."/>
            <person name="Fietto J.L."/>
            <person name="Dabbas K.M."/>
            <person name="Cerdeira L."/>
            <person name="Agnez-Lima L.F."/>
            <person name="Brocchi M."/>
            <person name="de Carvalho M.O."/>
            <person name="Teixeira Mde M."/>
            <person name="Diniz Maia Mde M."/>
            <person name="Goldman M.H."/>
            <person name="Cruz Schneider M.P."/>
            <person name="Felipe M.S."/>
            <person name="Hungria M."/>
            <person name="Nicolas M.F."/>
            <person name="Pereira M."/>
            <person name="Montes M.A."/>
            <person name="Cantao M.E."/>
            <person name="Vincentz M."/>
            <person name="Rafael M.S."/>
            <person name="Silverman N."/>
            <person name="Stoco P.H."/>
            <person name="Souza R.C."/>
            <person name="Vicentini R."/>
            <person name="Gazzinelli R.T."/>
            <person name="Neves Rde O."/>
            <person name="Silva R."/>
            <person name="Astolfi-Filho S."/>
            <person name="Maciel T.E."/>
            <person name="Urmenyi T.P."/>
            <person name="Tadei W.P."/>
            <person name="Camargo E.P."/>
            <person name="de Vasconcelos A.T."/>
        </authorList>
    </citation>
    <scope>NUCLEOTIDE SEQUENCE</scope>
</reference>
<feature type="region of interest" description="Disordered" evidence="11">
    <location>
        <begin position="63"/>
        <end position="90"/>
    </location>
</feature>
<reference evidence="13 15" key="1">
    <citation type="journal article" date="2010" name="BMC Genomics">
        <title>Combination of measures distinguishes pre-miRNAs from other stem-loops in the genome of the newly sequenced Anopheles darlingi.</title>
        <authorList>
            <person name="Mendes N.D."/>
            <person name="Freitas A.T."/>
            <person name="Vasconcelos A.T."/>
            <person name="Sagot M.F."/>
        </authorList>
    </citation>
    <scope>NUCLEOTIDE SEQUENCE</scope>
</reference>
<feature type="region of interest" description="Disordered" evidence="11">
    <location>
        <begin position="566"/>
        <end position="691"/>
    </location>
</feature>
<feature type="domain" description="Cytidyltransferase-like" evidence="12">
    <location>
        <begin position="351"/>
        <end position="479"/>
    </location>
</feature>
<dbReference type="InterPro" id="IPR041723">
    <property type="entry name" value="CCT"/>
</dbReference>
<dbReference type="InterPro" id="IPR004821">
    <property type="entry name" value="Cyt_trans-like"/>
</dbReference>
<dbReference type="CDD" id="cd02174">
    <property type="entry name" value="CCT"/>
    <property type="match status" value="1"/>
</dbReference>
<evidence type="ECO:0000256" key="6">
    <source>
        <dbReference type="ARBA" id="ARBA00023098"/>
    </source>
</evidence>
<keyword evidence="3" id="KW-0444">Lipid biosynthesis</keyword>
<dbReference type="UniPathway" id="UPA00753">
    <property type="reaction ID" value="UER00739"/>
</dbReference>
<keyword evidence="4 13" id="KW-0808">Transferase</keyword>
<evidence type="ECO:0000256" key="5">
    <source>
        <dbReference type="ARBA" id="ARBA00022695"/>
    </source>
</evidence>
<dbReference type="Pfam" id="PF01467">
    <property type="entry name" value="CTP_transf_like"/>
    <property type="match status" value="1"/>
</dbReference>
<dbReference type="InterPro" id="IPR014729">
    <property type="entry name" value="Rossmann-like_a/b/a_fold"/>
</dbReference>
<dbReference type="PANTHER" id="PTHR10739:SF13">
    <property type="entry name" value="CHOLINE-PHOSPHATE CYTIDYLYLTRANSFERASE"/>
    <property type="match status" value="1"/>
</dbReference>